<keyword evidence="2" id="KW-1185">Reference proteome</keyword>
<dbReference type="Proteomes" id="UP001140949">
    <property type="component" value="Unassembled WGS sequence"/>
</dbReference>
<comment type="caution">
    <text evidence="1">The sequence shown here is derived from an EMBL/GenBank/DDBJ whole genome shotgun (WGS) entry which is preliminary data.</text>
</comment>
<evidence type="ECO:0000313" key="2">
    <source>
        <dbReference type="Proteomes" id="UP001140949"/>
    </source>
</evidence>
<accession>A0AAX6H897</accession>
<reference evidence="1" key="1">
    <citation type="journal article" date="2023" name="GigaByte">
        <title>Genome assembly of the bearded iris, Iris pallida Lam.</title>
        <authorList>
            <person name="Bruccoleri R.E."/>
            <person name="Oakeley E.J."/>
            <person name="Faust A.M.E."/>
            <person name="Altorfer M."/>
            <person name="Dessus-Babus S."/>
            <person name="Burckhardt D."/>
            <person name="Oertli M."/>
            <person name="Naumann U."/>
            <person name="Petersen F."/>
            <person name="Wong J."/>
        </authorList>
    </citation>
    <scope>NUCLEOTIDE SEQUENCE</scope>
    <source>
        <strain evidence="1">GSM-AAB239-AS_SAM_17_03QT</strain>
    </source>
</reference>
<proteinExistence type="predicted"/>
<name>A0AAX6H897_IRIPA</name>
<reference evidence="1" key="2">
    <citation type="submission" date="2023-04" db="EMBL/GenBank/DDBJ databases">
        <authorList>
            <person name="Bruccoleri R.E."/>
            <person name="Oakeley E.J."/>
            <person name="Faust A.-M."/>
            <person name="Dessus-Babus S."/>
            <person name="Altorfer M."/>
            <person name="Burckhardt D."/>
            <person name="Oertli M."/>
            <person name="Naumann U."/>
            <person name="Petersen F."/>
            <person name="Wong J."/>
        </authorList>
    </citation>
    <scope>NUCLEOTIDE SEQUENCE</scope>
    <source>
        <strain evidence="1">GSM-AAB239-AS_SAM_17_03QT</strain>
        <tissue evidence="1">Leaf</tissue>
    </source>
</reference>
<gene>
    <name evidence="1" type="ORF">M6B38_323715</name>
</gene>
<sequence>MYGKLSNSTFIFVTNFLYKHDLSSNYLTNFDTCQALEMSKKANIVRMESVVPRTFSTCVRVPVDN</sequence>
<dbReference type="EMBL" id="JANAVB010011511">
    <property type="protein sequence ID" value="KAJ6837063.1"/>
    <property type="molecule type" value="Genomic_DNA"/>
</dbReference>
<dbReference type="AlphaFoldDB" id="A0AAX6H897"/>
<organism evidence="1 2">
    <name type="scientific">Iris pallida</name>
    <name type="common">Sweet iris</name>
    <dbReference type="NCBI Taxonomy" id="29817"/>
    <lineage>
        <taxon>Eukaryota</taxon>
        <taxon>Viridiplantae</taxon>
        <taxon>Streptophyta</taxon>
        <taxon>Embryophyta</taxon>
        <taxon>Tracheophyta</taxon>
        <taxon>Spermatophyta</taxon>
        <taxon>Magnoliopsida</taxon>
        <taxon>Liliopsida</taxon>
        <taxon>Asparagales</taxon>
        <taxon>Iridaceae</taxon>
        <taxon>Iridoideae</taxon>
        <taxon>Irideae</taxon>
        <taxon>Iris</taxon>
    </lineage>
</organism>
<protein>
    <submittedName>
        <fullName evidence="1">Chaperone protein dnaJ 6</fullName>
    </submittedName>
</protein>
<evidence type="ECO:0000313" key="1">
    <source>
        <dbReference type="EMBL" id="KAJ6837063.1"/>
    </source>
</evidence>